<comment type="function">
    <text evidence="9">Substrate adapter for ufmylation, the covalent attachment of the ubiquitin-like modifier UFM1 to substrate proteins.</text>
</comment>
<evidence type="ECO:0000256" key="3">
    <source>
        <dbReference type="ARBA" id="ARBA00018218"/>
    </source>
</evidence>
<dbReference type="Gene3D" id="1.10.10.10">
    <property type="entry name" value="Winged helix-like DNA-binding domain superfamily/Winged helix DNA-binding domain"/>
    <property type="match status" value="1"/>
</dbReference>
<evidence type="ECO:0000256" key="8">
    <source>
        <dbReference type="ARBA" id="ARBA00023136"/>
    </source>
</evidence>
<protein>
    <recommendedName>
        <fullName evidence="3">DDRGK domain-containing protein 1</fullName>
    </recommendedName>
</protein>
<feature type="compositionally biased region" description="Basic and acidic residues" evidence="10">
    <location>
        <begin position="1"/>
        <end position="14"/>
    </location>
</feature>
<keyword evidence="4" id="KW-0812">Transmembrane</keyword>
<name>C1MLH8_MICPC</name>
<evidence type="ECO:0000256" key="5">
    <source>
        <dbReference type="ARBA" id="ARBA00022786"/>
    </source>
</evidence>
<dbReference type="STRING" id="564608.C1MLH8"/>
<feature type="non-terminal residue" evidence="11">
    <location>
        <position position="1"/>
    </location>
</feature>
<evidence type="ECO:0000313" key="11">
    <source>
        <dbReference type="EMBL" id="EEH59943.1"/>
    </source>
</evidence>
<dbReference type="eggNOG" id="KOG3054">
    <property type="taxonomic scope" value="Eukaryota"/>
</dbReference>
<dbReference type="OrthoDB" id="2285710at2759"/>
<dbReference type="SUPFAM" id="SSF46785">
    <property type="entry name" value="Winged helix' DNA-binding domain"/>
    <property type="match status" value="1"/>
</dbReference>
<organism evidence="12">
    <name type="scientific">Micromonas pusilla (strain CCMP1545)</name>
    <name type="common">Picoplanktonic green alga</name>
    <dbReference type="NCBI Taxonomy" id="564608"/>
    <lineage>
        <taxon>Eukaryota</taxon>
        <taxon>Viridiplantae</taxon>
        <taxon>Chlorophyta</taxon>
        <taxon>Mamiellophyceae</taxon>
        <taxon>Mamiellales</taxon>
        <taxon>Mamiellaceae</taxon>
        <taxon>Micromonas</taxon>
    </lineage>
</organism>
<dbReference type="GeneID" id="9681841"/>
<gene>
    <name evidence="11" type="ORF">MICPUCDRAFT_13857</name>
</gene>
<evidence type="ECO:0000256" key="10">
    <source>
        <dbReference type="SAM" id="MobiDB-lite"/>
    </source>
</evidence>
<dbReference type="AlphaFoldDB" id="C1MLH8"/>
<comment type="similarity">
    <text evidence="2">Belongs to the DDRGK1 family.</text>
</comment>
<dbReference type="PANTHER" id="PTHR48176">
    <property type="entry name" value="DDRGK DOMAIN-CONTAINING PROTEIN 1"/>
    <property type="match status" value="1"/>
</dbReference>
<keyword evidence="12" id="KW-1185">Reference proteome</keyword>
<dbReference type="InterPro" id="IPR036388">
    <property type="entry name" value="WH-like_DNA-bd_sf"/>
</dbReference>
<dbReference type="GO" id="GO:0044389">
    <property type="term" value="F:ubiquitin-like protein ligase binding"/>
    <property type="evidence" value="ECO:0007669"/>
    <property type="project" value="TreeGrafter"/>
</dbReference>
<evidence type="ECO:0000256" key="6">
    <source>
        <dbReference type="ARBA" id="ARBA00022824"/>
    </source>
</evidence>
<dbReference type="RefSeq" id="XP_003056567.1">
    <property type="nucleotide sequence ID" value="XM_003056521.1"/>
</dbReference>
<dbReference type="Proteomes" id="UP000001876">
    <property type="component" value="Unassembled WGS sequence"/>
</dbReference>
<dbReference type="GO" id="GO:0005789">
    <property type="term" value="C:endoplasmic reticulum membrane"/>
    <property type="evidence" value="ECO:0007669"/>
    <property type="project" value="UniProtKB-SubCell"/>
</dbReference>
<dbReference type="InterPro" id="IPR019153">
    <property type="entry name" value="DDRGK_dom-contain"/>
</dbReference>
<evidence type="ECO:0000313" key="12">
    <source>
        <dbReference type="Proteomes" id="UP000001876"/>
    </source>
</evidence>
<proteinExistence type="inferred from homology"/>
<dbReference type="PANTHER" id="PTHR48176:SF1">
    <property type="entry name" value="DDRGK DOMAIN-CONTAINING PROTEIN 1"/>
    <property type="match status" value="1"/>
</dbReference>
<dbReference type="KEGG" id="mpp:MICPUCDRAFT_13857"/>
<dbReference type="InterPro" id="IPR050899">
    <property type="entry name" value="DDRGK_domain-containing"/>
</dbReference>
<keyword evidence="6" id="KW-0256">Endoplasmic reticulum</keyword>
<dbReference type="SMART" id="SM01128">
    <property type="entry name" value="DDRGK"/>
    <property type="match status" value="1"/>
</dbReference>
<dbReference type="InterPro" id="IPR036390">
    <property type="entry name" value="WH_DNA-bd_sf"/>
</dbReference>
<sequence>RREVLQTKQREMEASRTNYSSKEKRYHLKMVEQDEREKAKRDASDALCAEQEIRENTEFDSWKDLFTLESKGAAETLIREESCDLLQEFIDHIMASKVTVLEELAADFGLRTQDAVCRVQALEYMGRITGVLDDRGKFIFVSHKELRQVADYMKRRGRTPISDLAKQSNDFVEIRKI</sequence>
<evidence type="ECO:0000256" key="7">
    <source>
        <dbReference type="ARBA" id="ARBA00022989"/>
    </source>
</evidence>
<feature type="region of interest" description="Disordered" evidence="10">
    <location>
        <begin position="1"/>
        <end position="20"/>
    </location>
</feature>
<comment type="subcellular location">
    <subcellularLocation>
        <location evidence="1">Endoplasmic reticulum membrane</location>
        <topology evidence="1">Single-pass membrane protein</topology>
    </subcellularLocation>
</comment>
<keyword evidence="8" id="KW-0472">Membrane</keyword>
<evidence type="ECO:0000256" key="9">
    <source>
        <dbReference type="ARBA" id="ARBA00023438"/>
    </source>
</evidence>
<keyword evidence="5" id="KW-0833">Ubl conjugation pathway</keyword>
<dbReference type="FunFam" id="1.10.10.10:FF:000143">
    <property type="entry name" value="DDRGK domain-containing protein 1"/>
    <property type="match status" value="1"/>
</dbReference>
<accession>C1MLH8</accession>
<evidence type="ECO:0000256" key="4">
    <source>
        <dbReference type="ARBA" id="ARBA00022692"/>
    </source>
</evidence>
<dbReference type="EMBL" id="GG663736">
    <property type="protein sequence ID" value="EEH59943.1"/>
    <property type="molecule type" value="Genomic_DNA"/>
</dbReference>
<evidence type="ECO:0000256" key="2">
    <source>
        <dbReference type="ARBA" id="ARBA00009829"/>
    </source>
</evidence>
<keyword evidence="7" id="KW-1133">Transmembrane helix</keyword>
<dbReference type="Pfam" id="PF09756">
    <property type="entry name" value="DDRGK"/>
    <property type="match status" value="1"/>
</dbReference>
<evidence type="ECO:0000256" key="1">
    <source>
        <dbReference type="ARBA" id="ARBA00004389"/>
    </source>
</evidence>
<reference evidence="11 12" key="1">
    <citation type="journal article" date="2009" name="Science">
        <title>Green evolution and dynamic adaptations revealed by genomes of the marine picoeukaryotes Micromonas.</title>
        <authorList>
            <person name="Worden A.Z."/>
            <person name="Lee J.H."/>
            <person name="Mock T."/>
            <person name="Rouze P."/>
            <person name="Simmons M.P."/>
            <person name="Aerts A.L."/>
            <person name="Allen A.E."/>
            <person name="Cuvelier M.L."/>
            <person name="Derelle E."/>
            <person name="Everett M.V."/>
            <person name="Foulon E."/>
            <person name="Grimwood J."/>
            <person name="Gundlach H."/>
            <person name="Henrissat B."/>
            <person name="Napoli C."/>
            <person name="McDonald S.M."/>
            <person name="Parker M.S."/>
            <person name="Rombauts S."/>
            <person name="Salamov A."/>
            <person name="Von Dassow P."/>
            <person name="Badger J.H."/>
            <person name="Coutinho P.M."/>
            <person name="Demir E."/>
            <person name="Dubchak I."/>
            <person name="Gentemann C."/>
            <person name="Eikrem W."/>
            <person name="Gready J.E."/>
            <person name="John U."/>
            <person name="Lanier W."/>
            <person name="Lindquist E.A."/>
            <person name="Lucas S."/>
            <person name="Mayer K.F."/>
            <person name="Moreau H."/>
            <person name="Not F."/>
            <person name="Otillar R."/>
            <person name="Panaud O."/>
            <person name="Pangilinan J."/>
            <person name="Paulsen I."/>
            <person name="Piegu B."/>
            <person name="Poliakov A."/>
            <person name="Robbens S."/>
            <person name="Schmutz J."/>
            <person name="Toulza E."/>
            <person name="Wyss T."/>
            <person name="Zelensky A."/>
            <person name="Zhou K."/>
            <person name="Armbrust E.V."/>
            <person name="Bhattacharya D."/>
            <person name="Goodenough U.W."/>
            <person name="Van de Peer Y."/>
            <person name="Grigoriev I.V."/>
        </authorList>
    </citation>
    <scope>NUCLEOTIDE SEQUENCE [LARGE SCALE GENOMIC DNA]</scope>
    <source>
        <strain evidence="11 12">CCMP1545</strain>
    </source>
</reference>
<dbReference type="OMA" id="DHIMASK"/>